<evidence type="ECO:0000256" key="5">
    <source>
        <dbReference type="ARBA" id="ARBA00022605"/>
    </source>
</evidence>
<evidence type="ECO:0000256" key="6">
    <source>
        <dbReference type="ARBA" id="ARBA00022822"/>
    </source>
</evidence>
<dbReference type="GO" id="GO:0004640">
    <property type="term" value="F:phosphoribosylanthranilate isomerase activity"/>
    <property type="evidence" value="ECO:0007669"/>
    <property type="project" value="UniProtKB-UniRule"/>
</dbReference>
<comment type="similarity">
    <text evidence="9">Belongs to the TrpF family.</text>
</comment>
<name>A0A1T4WT95_9BACT</name>
<dbReference type="SUPFAM" id="SSF51366">
    <property type="entry name" value="Ribulose-phoshate binding barrel"/>
    <property type="match status" value="1"/>
</dbReference>
<comment type="pathway">
    <text evidence="2 9">Amino-acid biosynthesis; L-tryptophan biosynthesis; L-tryptophan from chorismate: step 3/5.</text>
</comment>
<evidence type="ECO:0000256" key="8">
    <source>
        <dbReference type="ARBA" id="ARBA00023235"/>
    </source>
</evidence>
<dbReference type="STRING" id="1121442.SAMN02745702_02669"/>
<evidence type="ECO:0000313" key="12">
    <source>
        <dbReference type="Proteomes" id="UP000189733"/>
    </source>
</evidence>
<proteinExistence type="inferred from homology"/>
<evidence type="ECO:0000259" key="10">
    <source>
        <dbReference type="Pfam" id="PF00697"/>
    </source>
</evidence>
<comment type="catalytic activity">
    <reaction evidence="1 9">
        <text>N-(5-phospho-beta-D-ribosyl)anthranilate = 1-(2-carboxyphenylamino)-1-deoxy-D-ribulose 5-phosphate</text>
        <dbReference type="Rhea" id="RHEA:21540"/>
        <dbReference type="ChEBI" id="CHEBI:18277"/>
        <dbReference type="ChEBI" id="CHEBI:58613"/>
        <dbReference type="EC" id="5.3.1.24"/>
    </reaction>
</comment>
<dbReference type="Gene3D" id="3.20.20.70">
    <property type="entry name" value="Aldolase class I"/>
    <property type="match status" value="1"/>
</dbReference>
<dbReference type="PANTHER" id="PTHR42894">
    <property type="entry name" value="N-(5'-PHOSPHORIBOSYL)ANTHRANILATE ISOMERASE"/>
    <property type="match status" value="1"/>
</dbReference>
<evidence type="ECO:0000256" key="2">
    <source>
        <dbReference type="ARBA" id="ARBA00004664"/>
    </source>
</evidence>
<dbReference type="GO" id="GO:0000162">
    <property type="term" value="P:L-tryptophan biosynthetic process"/>
    <property type="evidence" value="ECO:0007669"/>
    <property type="project" value="UniProtKB-UniRule"/>
</dbReference>
<dbReference type="UniPathway" id="UPA00035">
    <property type="reaction ID" value="UER00042"/>
</dbReference>
<reference evidence="11 12" key="1">
    <citation type="submission" date="2017-02" db="EMBL/GenBank/DDBJ databases">
        <authorList>
            <person name="Peterson S.W."/>
        </authorList>
    </citation>
    <scope>NUCLEOTIDE SEQUENCE [LARGE SCALE GENOMIC DNA]</scope>
    <source>
        <strain evidence="11 12">DSM 18034</strain>
    </source>
</reference>
<evidence type="ECO:0000256" key="4">
    <source>
        <dbReference type="ARBA" id="ARBA00022272"/>
    </source>
</evidence>
<feature type="domain" description="N-(5'phosphoribosyl) anthranilate isomerase (PRAI)" evidence="10">
    <location>
        <begin position="3"/>
        <end position="196"/>
    </location>
</feature>
<evidence type="ECO:0000256" key="9">
    <source>
        <dbReference type="HAMAP-Rule" id="MF_00135"/>
    </source>
</evidence>
<accession>A0A1T4WT95</accession>
<evidence type="ECO:0000256" key="3">
    <source>
        <dbReference type="ARBA" id="ARBA00012572"/>
    </source>
</evidence>
<dbReference type="Pfam" id="PF00697">
    <property type="entry name" value="PRAI"/>
    <property type="match status" value="1"/>
</dbReference>
<dbReference type="HAMAP" id="MF_00135">
    <property type="entry name" value="PRAI"/>
    <property type="match status" value="1"/>
</dbReference>
<dbReference type="Proteomes" id="UP000189733">
    <property type="component" value="Unassembled WGS sequence"/>
</dbReference>
<protein>
    <recommendedName>
        <fullName evidence="4 9">N-(5'-phosphoribosyl)anthranilate isomerase</fullName>
        <shortName evidence="9">PRAI</shortName>
        <ecNumber evidence="3 9">5.3.1.24</ecNumber>
    </recommendedName>
</protein>
<dbReference type="InterPro" id="IPR044643">
    <property type="entry name" value="TrpF_fam"/>
</dbReference>
<evidence type="ECO:0000256" key="1">
    <source>
        <dbReference type="ARBA" id="ARBA00001164"/>
    </source>
</evidence>
<keyword evidence="5 9" id="KW-0028">Amino-acid biosynthesis</keyword>
<keyword evidence="7 9" id="KW-0057">Aromatic amino acid biosynthesis</keyword>
<organism evidence="11 12">
    <name type="scientific">Desulfobaculum bizertense DSM 18034</name>
    <dbReference type="NCBI Taxonomy" id="1121442"/>
    <lineage>
        <taxon>Bacteria</taxon>
        <taxon>Pseudomonadati</taxon>
        <taxon>Thermodesulfobacteriota</taxon>
        <taxon>Desulfovibrionia</taxon>
        <taxon>Desulfovibrionales</taxon>
        <taxon>Desulfovibrionaceae</taxon>
        <taxon>Desulfobaculum</taxon>
    </lineage>
</organism>
<dbReference type="EC" id="5.3.1.24" evidence="3 9"/>
<dbReference type="AlphaFoldDB" id="A0A1T4WT95"/>
<dbReference type="CDD" id="cd00405">
    <property type="entry name" value="PRAI"/>
    <property type="match status" value="1"/>
</dbReference>
<evidence type="ECO:0000313" key="11">
    <source>
        <dbReference type="EMBL" id="SKA80590.1"/>
    </source>
</evidence>
<dbReference type="InterPro" id="IPR011060">
    <property type="entry name" value="RibuloseP-bd_barrel"/>
</dbReference>
<dbReference type="InterPro" id="IPR013785">
    <property type="entry name" value="Aldolase_TIM"/>
</dbReference>
<keyword evidence="6 9" id="KW-0822">Tryptophan biosynthesis</keyword>
<dbReference type="OrthoDB" id="9796196at2"/>
<dbReference type="RefSeq" id="WP_078685931.1">
    <property type="nucleotide sequence ID" value="NZ_FUYA01000010.1"/>
</dbReference>
<dbReference type="InterPro" id="IPR001240">
    <property type="entry name" value="PRAI_dom"/>
</dbReference>
<keyword evidence="12" id="KW-1185">Reference proteome</keyword>
<keyword evidence="8 9" id="KW-0413">Isomerase</keyword>
<sequence length="206" mass="22153">MLVKICGMTSQASADLCQQDGVKMLGFIFHPSSPRNIEPPQARSIQTSGVLRVGVFVRQSAEDILRTMDKARLDIAQLAGNFDEELCARIGAERVMPVFRPEAHSTRQSLEQDLARYSALMRYALLDAGSIGGGHGRALNFSQLQGLISPVPWLLAGGLSPQNLGQALAEARPAGLDLNSGLEAAPGRKDPTKVHEALSIIRALDE</sequence>
<evidence type="ECO:0000256" key="7">
    <source>
        <dbReference type="ARBA" id="ARBA00023141"/>
    </source>
</evidence>
<gene>
    <name evidence="9" type="primary">trpF</name>
    <name evidence="11" type="ORF">SAMN02745702_02669</name>
</gene>
<dbReference type="EMBL" id="FUYA01000010">
    <property type="protein sequence ID" value="SKA80590.1"/>
    <property type="molecule type" value="Genomic_DNA"/>
</dbReference>
<dbReference type="PANTHER" id="PTHR42894:SF1">
    <property type="entry name" value="N-(5'-PHOSPHORIBOSYL)ANTHRANILATE ISOMERASE"/>
    <property type="match status" value="1"/>
</dbReference>